<comment type="caution">
    <text evidence="2">The sequence shown here is derived from an EMBL/GenBank/DDBJ whole genome shotgun (WGS) entry which is preliminary data.</text>
</comment>
<gene>
    <name evidence="2" type="ORF">GCM10023215_32620</name>
</gene>
<dbReference type="InterPro" id="IPR046156">
    <property type="entry name" value="DUF6158"/>
</dbReference>
<accession>A0ABP8WNR2</accession>
<protein>
    <submittedName>
        <fullName evidence="2">DUF6158 family protein</fullName>
    </submittedName>
</protein>
<name>A0ABP8WNR2_9PSEU</name>
<dbReference type="EMBL" id="BAABIC010000010">
    <property type="protein sequence ID" value="GAA4692921.1"/>
    <property type="molecule type" value="Genomic_DNA"/>
</dbReference>
<feature type="region of interest" description="Disordered" evidence="1">
    <location>
        <begin position="57"/>
        <end position="88"/>
    </location>
</feature>
<proteinExistence type="predicted"/>
<evidence type="ECO:0000313" key="3">
    <source>
        <dbReference type="Proteomes" id="UP001500325"/>
    </source>
</evidence>
<dbReference type="Proteomes" id="UP001500325">
    <property type="component" value="Unassembled WGS sequence"/>
</dbReference>
<dbReference type="Pfam" id="PF19655">
    <property type="entry name" value="DUF6158"/>
    <property type="match status" value="1"/>
</dbReference>
<organism evidence="2 3">
    <name type="scientific">Pseudonocardia yuanmonensis</name>
    <dbReference type="NCBI Taxonomy" id="1095914"/>
    <lineage>
        <taxon>Bacteria</taxon>
        <taxon>Bacillati</taxon>
        <taxon>Actinomycetota</taxon>
        <taxon>Actinomycetes</taxon>
        <taxon>Pseudonocardiales</taxon>
        <taxon>Pseudonocardiaceae</taxon>
        <taxon>Pseudonocardia</taxon>
    </lineage>
</organism>
<reference evidence="3" key="1">
    <citation type="journal article" date="2019" name="Int. J. Syst. Evol. Microbiol.">
        <title>The Global Catalogue of Microorganisms (GCM) 10K type strain sequencing project: providing services to taxonomists for standard genome sequencing and annotation.</title>
        <authorList>
            <consortium name="The Broad Institute Genomics Platform"/>
            <consortium name="The Broad Institute Genome Sequencing Center for Infectious Disease"/>
            <person name="Wu L."/>
            <person name="Ma J."/>
        </authorList>
    </citation>
    <scope>NUCLEOTIDE SEQUENCE [LARGE SCALE GENOMIC DNA]</scope>
    <source>
        <strain evidence="3">JCM 18055</strain>
    </source>
</reference>
<sequence length="88" mass="9797">MTDRSHGVPPAELDDDVLRREMTHLHETRHDTVLGGSEDALEAHTRRMLELEAEFLRRFPEEGAPDPRRTRAGSREQAGQPVPGSASG</sequence>
<evidence type="ECO:0000313" key="2">
    <source>
        <dbReference type="EMBL" id="GAA4692921.1"/>
    </source>
</evidence>
<keyword evidence="3" id="KW-1185">Reference proteome</keyword>
<feature type="compositionally biased region" description="Basic and acidic residues" evidence="1">
    <location>
        <begin position="57"/>
        <end position="69"/>
    </location>
</feature>
<dbReference type="RefSeq" id="WP_345381377.1">
    <property type="nucleotide sequence ID" value="NZ_BAABIC010000010.1"/>
</dbReference>
<evidence type="ECO:0000256" key="1">
    <source>
        <dbReference type="SAM" id="MobiDB-lite"/>
    </source>
</evidence>